<dbReference type="RefSeq" id="WP_301141824.1">
    <property type="nucleotide sequence ID" value="NZ_JAUHQA010000001.1"/>
</dbReference>
<evidence type="ECO:0000313" key="1">
    <source>
        <dbReference type="EMBL" id="MDN4480430.1"/>
    </source>
</evidence>
<protein>
    <submittedName>
        <fullName evidence="1">Uncharacterized protein</fullName>
    </submittedName>
</protein>
<keyword evidence="2" id="KW-1185">Reference proteome</keyword>
<sequence>MKSTPVLTEAPAPITVSVAQKLMSPSVGYVDQIVGEDSEGLTFRSFAGVRRGANADVIHLHRLHALGGSRTMSGKDRIAVALAFAAMVKRNRIALVRTWHGADASGGGGRAAGLANWILNRVTTTFVIVDPSTPEPRRGSTALIPYGHYRERFVGYPRVESTVGRVLCIAPHLHKNVDQVVEAFVGGDAPHISLRVVGSAPPERADGIERLAQAKPDAVSTRIERISDGTMVEEITGSELVVLPNTSEIEDLHMMFMALSLDRPILVPDNALTRSLATSVGAGWVHRYRAPLTASSVSTAVESLRSAPPAERPRLEGRDPGTTAAMYAEVFMAAAKKRRPR</sequence>
<organism evidence="1 2">
    <name type="scientific">Demequina muriae</name>
    <dbReference type="NCBI Taxonomy" id="3051664"/>
    <lineage>
        <taxon>Bacteria</taxon>
        <taxon>Bacillati</taxon>
        <taxon>Actinomycetota</taxon>
        <taxon>Actinomycetes</taxon>
        <taxon>Micrococcales</taxon>
        <taxon>Demequinaceae</taxon>
        <taxon>Demequina</taxon>
    </lineage>
</organism>
<reference evidence="1" key="1">
    <citation type="submission" date="2023-06" db="EMBL/GenBank/DDBJ databases">
        <title>Egi l300058.</title>
        <authorList>
            <person name="Gao L."/>
            <person name="Fang B.-Z."/>
            <person name="Li W.-J."/>
        </authorList>
    </citation>
    <scope>NUCLEOTIDE SEQUENCE</scope>
    <source>
        <strain evidence="1">EGI L300058</strain>
    </source>
</reference>
<evidence type="ECO:0000313" key="2">
    <source>
        <dbReference type="Proteomes" id="UP001172708"/>
    </source>
</evidence>
<name>A0ABT8GG85_9MICO</name>
<comment type="caution">
    <text evidence="1">The sequence shown here is derived from an EMBL/GenBank/DDBJ whole genome shotgun (WGS) entry which is preliminary data.</text>
</comment>
<proteinExistence type="predicted"/>
<accession>A0ABT8GG85</accession>
<gene>
    <name evidence="1" type="ORF">QQX02_05785</name>
</gene>
<dbReference type="Gene3D" id="3.40.50.2000">
    <property type="entry name" value="Glycogen Phosphorylase B"/>
    <property type="match status" value="2"/>
</dbReference>
<dbReference type="EMBL" id="JAUHQA010000001">
    <property type="protein sequence ID" value="MDN4480430.1"/>
    <property type="molecule type" value="Genomic_DNA"/>
</dbReference>
<dbReference type="Proteomes" id="UP001172708">
    <property type="component" value="Unassembled WGS sequence"/>
</dbReference>